<dbReference type="GO" id="GO:0006508">
    <property type="term" value="P:proteolysis"/>
    <property type="evidence" value="ECO:0007669"/>
    <property type="project" value="UniProtKB-KW"/>
</dbReference>
<accession>A0A8J3BBE0</accession>
<dbReference type="RefSeq" id="WP_229784317.1">
    <property type="nucleotide sequence ID" value="NZ_BMQB01000012.1"/>
</dbReference>
<dbReference type="InterPro" id="IPR008761">
    <property type="entry name" value="Peptidase_S37"/>
</dbReference>
<reference evidence="5" key="2">
    <citation type="submission" date="2020-09" db="EMBL/GenBank/DDBJ databases">
        <authorList>
            <person name="Sun Q."/>
            <person name="Ohkuma M."/>
        </authorList>
    </citation>
    <scope>NUCLEOTIDE SEQUENCE</scope>
    <source>
        <strain evidence="5">JCM 3090</strain>
    </source>
</reference>
<evidence type="ECO:0000256" key="4">
    <source>
        <dbReference type="SAM" id="SignalP"/>
    </source>
</evidence>
<keyword evidence="1" id="KW-0645">Protease</keyword>
<organism evidence="5 6">
    <name type="scientific">Pilimelia anulata</name>
    <dbReference type="NCBI Taxonomy" id="53371"/>
    <lineage>
        <taxon>Bacteria</taxon>
        <taxon>Bacillati</taxon>
        <taxon>Actinomycetota</taxon>
        <taxon>Actinomycetes</taxon>
        <taxon>Micromonosporales</taxon>
        <taxon>Micromonosporaceae</taxon>
        <taxon>Pilimelia</taxon>
    </lineage>
</organism>
<comment type="caution">
    <text evidence="5">The sequence shown here is derived from an EMBL/GenBank/DDBJ whole genome shotgun (WGS) entry which is preliminary data.</text>
</comment>
<name>A0A8J3BBE0_9ACTN</name>
<dbReference type="Proteomes" id="UP000649739">
    <property type="component" value="Unassembled WGS sequence"/>
</dbReference>
<keyword evidence="2 4" id="KW-0732">Signal</keyword>
<reference evidence="5" key="1">
    <citation type="journal article" date="2014" name="Int. J. Syst. Evol. Microbiol.">
        <title>Complete genome sequence of Corynebacterium casei LMG S-19264T (=DSM 44701T), isolated from a smear-ripened cheese.</title>
        <authorList>
            <consortium name="US DOE Joint Genome Institute (JGI-PGF)"/>
            <person name="Walter F."/>
            <person name="Albersmeier A."/>
            <person name="Kalinowski J."/>
            <person name="Ruckert C."/>
        </authorList>
    </citation>
    <scope>NUCLEOTIDE SEQUENCE</scope>
    <source>
        <strain evidence="5">JCM 3090</strain>
    </source>
</reference>
<dbReference type="Gene3D" id="3.40.50.1820">
    <property type="entry name" value="alpha/beta hydrolase"/>
    <property type="match status" value="2"/>
</dbReference>
<evidence type="ECO:0000256" key="3">
    <source>
        <dbReference type="ARBA" id="ARBA00022801"/>
    </source>
</evidence>
<dbReference type="PANTHER" id="PTHR11010">
    <property type="entry name" value="PROTEASE S28 PRO-X CARBOXYPEPTIDASE-RELATED"/>
    <property type="match status" value="1"/>
</dbReference>
<sequence>MRVRPFVTGPIRAALLVGALALGSAAPAAGSPPPATRPAPADIKDQLAAIPGMQVTEGTGTGGYRLFRLVYRQPVDHGDPSRGTFGQRATLLHKDVQRPMVLHTSGYWLMGDNRSEPAAIVDGNQLSTEQRFFENSTPSPKNWADLSIAQAAGDHHRFVTALKPIYAAKWLSTGASKGGMTSVYHRRFHPGDIDATIAYVAPNDVDNDEDSAYTRFFAAVGDATCRQRLTAVMKAALGPKRTALAAKVAARAQSAGETFDQTTGSADASLELAVVDGVYAFWQYKLASDCARVPAGTASDTAIYQWLDGTAGFANYTDQGGARFVTYYYQAGTQLGYPVYDLPELAGLLKYPDLAAPRTYVPRSIPMPAFDRAAMPDIDGWVRESGTRMMFVYGQNDPWSAEPFRVGSGNDAFVYEVKGGNHGATIGGLAAADRSAAQAAVRRWAGVSLSTRSAFIPGLDGWTPLTDDPRRQGRTE</sequence>
<dbReference type="InterPro" id="IPR029058">
    <property type="entry name" value="AB_hydrolase_fold"/>
</dbReference>
<evidence type="ECO:0000256" key="2">
    <source>
        <dbReference type="ARBA" id="ARBA00022729"/>
    </source>
</evidence>
<dbReference type="AlphaFoldDB" id="A0A8J3BBE0"/>
<dbReference type="GO" id="GO:0008239">
    <property type="term" value="F:dipeptidyl-peptidase activity"/>
    <property type="evidence" value="ECO:0007669"/>
    <property type="project" value="TreeGrafter"/>
</dbReference>
<feature type="signal peptide" evidence="4">
    <location>
        <begin position="1"/>
        <end position="28"/>
    </location>
</feature>
<keyword evidence="6" id="KW-1185">Reference proteome</keyword>
<dbReference type="SUPFAM" id="SSF53474">
    <property type="entry name" value="alpha/beta-Hydrolases"/>
    <property type="match status" value="1"/>
</dbReference>
<keyword evidence="5" id="KW-0031">Aminopeptidase</keyword>
<gene>
    <name evidence="5" type="ORF">GCM10010123_42610</name>
</gene>
<evidence type="ECO:0000313" key="6">
    <source>
        <dbReference type="Proteomes" id="UP000649739"/>
    </source>
</evidence>
<proteinExistence type="predicted"/>
<evidence type="ECO:0000256" key="1">
    <source>
        <dbReference type="ARBA" id="ARBA00022670"/>
    </source>
</evidence>
<dbReference type="Pfam" id="PF05576">
    <property type="entry name" value="Peptidase_S37"/>
    <property type="match status" value="1"/>
</dbReference>
<keyword evidence="3" id="KW-0378">Hydrolase</keyword>
<evidence type="ECO:0000313" key="5">
    <source>
        <dbReference type="EMBL" id="GGK08138.1"/>
    </source>
</evidence>
<dbReference type="EMBL" id="BMQB01000012">
    <property type="protein sequence ID" value="GGK08138.1"/>
    <property type="molecule type" value="Genomic_DNA"/>
</dbReference>
<feature type="chain" id="PRO_5038559848" evidence="4">
    <location>
        <begin position="29"/>
        <end position="476"/>
    </location>
</feature>
<dbReference type="GO" id="GO:0004177">
    <property type="term" value="F:aminopeptidase activity"/>
    <property type="evidence" value="ECO:0007669"/>
    <property type="project" value="UniProtKB-KW"/>
</dbReference>
<protein>
    <submittedName>
        <fullName evidence="5">Tripeptidyl aminopeptidase</fullName>
    </submittedName>
</protein>
<dbReference type="PANTHER" id="PTHR11010:SF38">
    <property type="entry name" value="LYSOSOMAL PRO-X CARBOXYPEPTIDASE"/>
    <property type="match status" value="1"/>
</dbReference>